<dbReference type="AlphaFoldDB" id="A0A7W8D9T5"/>
<protein>
    <submittedName>
        <fullName evidence="1">Uncharacterized protein</fullName>
    </submittedName>
</protein>
<dbReference type="RefSeq" id="WP_183961326.1">
    <property type="nucleotide sequence ID" value="NZ_JACHHP010000004.1"/>
</dbReference>
<name>A0A7W8D9T5_9GAMM</name>
<accession>A0A7W8D9T5</accession>
<dbReference type="Proteomes" id="UP000521199">
    <property type="component" value="Unassembled WGS sequence"/>
</dbReference>
<dbReference type="EMBL" id="JACHHP010000004">
    <property type="protein sequence ID" value="MBB5208773.1"/>
    <property type="molecule type" value="Genomic_DNA"/>
</dbReference>
<comment type="caution">
    <text evidence="1">The sequence shown here is derived from an EMBL/GenBank/DDBJ whole genome shotgun (WGS) entry which is preliminary data.</text>
</comment>
<organism evidence="1 2">
    <name type="scientific">Chiayiivirga flava</name>
    <dbReference type="NCBI Taxonomy" id="659595"/>
    <lineage>
        <taxon>Bacteria</taxon>
        <taxon>Pseudomonadati</taxon>
        <taxon>Pseudomonadota</taxon>
        <taxon>Gammaproteobacteria</taxon>
        <taxon>Lysobacterales</taxon>
        <taxon>Lysobacteraceae</taxon>
        <taxon>Chiayiivirga</taxon>
    </lineage>
</organism>
<reference evidence="1 2" key="1">
    <citation type="submission" date="2020-08" db="EMBL/GenBank/DDBJ databases">
        <title>Genomic Encyclopedia of Type Strains, Phase IV (KMG-IV): sequencing the most valuable type-strain genomes for metagenomic binning, comparative biology and taxonomic classification.</title>
        <authorList>
            <person name="Goeker M."/>
        </authorList>
    </citation>
    <scope>NUCLEOTIDE SEQUENCE [LARGE SCALE GENOMIC DNA]</scope>
    <source>
        <strain evidence="1 2">DSM 24163</strain>
    </source>
</reference>
<sequence>MDHARWLELRAAFEAAVEVPVHRRAAYAASLELAPDVREELIGMLEADARNQDGRRGADAGSRLHRLLRAIAEATGPALASD</sequence>
<evidence type="ECO:0000313" key="2">
    <source>
        <dbReference type="Proteomes" id="UP000521199"/>
    </source>
</evidence>
<evidence type="ECO:0000313" key="1">
    <source>
        <dbReference type="EMBL" id="MBB5208773.1"/>
    </source>
</evidence>
<keyword evidence="2" id="KW-1185">Reference proteome</keyword>
<gene>
    <name evidence="1" type="ORF">HNQ52_002323</name>
</gene>
<proteinExistence type="predicted"/>